<comment type="similarity">
    <text evidence="2">Belongs to the EamA transporter family.</text>
</comment>
<keyword evidence="4 7" id="KW-0812">Transmembrane</keyword>
<accession>A0A942TQ02</accession>
<dbReference type="PANTHER" id="PTHR42920">
    <property type="entry name" value="OS03G0707200 PROTEIN-RELATED"/>
    <property type="match status" value="1"/>
</dbReference>
<evidence type="ECO:0000313" key="9">
    <source>
        <dbReference type="EMBL" id="MBS4202380.1"/>
    </source>
</evidence>
<organism evidence="9 10">
    <name type="scientific">Lederbergia citrisecunda</name>
    <dbReference type="NCBI Taxonomy" id="2833583"/>
    <lineage>
        <taxon>Bacteria</taxon>
        <taxon>Bacillati</taxon>
        <taxon>Bacillota</taxon>
        <taxon>Bacilli</taxon>
        <taxon>Bacillales</taxon>
        <taxon>Bacillaceae</taxon>
        <taxon>Lederbergia</taxon>
    </lineage>
</organism>
<dbReference type="Proteomes" id="UP000682713">
    <property type="component" value="Unassembled WGS sequence"/>
</dbReference>
<dbReference type="InterPro" id="IPR000620">
    <property type="entry name" value="EamA_dom"/>
</dbReference>
<feature type="transmembrane region" description="Helical" evidence="7">
    <location>
        <begin position="119"/>
        <end position="138"/>
    </location>
</feature>
<keyword evidence="10" id="KW-1185">Reference proteome</keyword>
<evidence type="ECO:0000259" key="8">
    <source>
        <dbReference type="Pfam" id="PF00892"/>
    </source>
</evidence>
<dbReference type="InterPro" id="IPR037185">
    <property type="entry name" value="EmrE-like"/>
</dbReference>
<dbReference type="GO" id="GO:0005886">
    <property type="term" value="C:plasma membrane"/>
    <property type="evidence" value="ECO:0007669"/>
    <property type="project" value="UniProtKB-SubCell"/>
</dbReference>
<feature type="transmembrane region" description="Helical" evidence="7">
    <location>
        <begin position="236"/>
        <end position="255"/>
    </location>
</feature>
<evidence type="ECO:0000256" key="2">
    <source>
        <dbReference type="ARBA" id="ARBA00007362"/>
    </source>
</evidence>
<evidence type="ECO:0000256" key="5">
    <source>
        <dbReference type="ARBA" id="ARBA00022989"/>
    </source>
</evidence>
<evidence type="ECO:0000256" key="3">
    <source>
        <dbReference type="ARBA" id="ARBA00022475"/>
    </source>
</evidence>
<gene>
    <name evidence="9" type="ORF">KHA93_22520</name>
</gene>
<dbReference type="PANTHER" id="PTHR42920:SF5">
    <property type="entry name" value="EAMA DOMAIN-CONTAINING PROTEIN"/>
    <property type="match status" value="1"/>
</dbReference>
<sequence length="296" mass="32990">MKRFYGEIALVITAIIWGSGFVASAISLEYYSPYQNMAIRFLVGGIILSLLFYKKLKLLKKNILLKGIILGSILYIAFALQTAGLQYTTPSNNAFLTAVNVVIVPFIGFMFYKKRLDKFELIGAILAIAGVGFLSLTFPFEMNYGDLLSLFCAFAFAFHIFYTAKYVKNEDPILLTLVQLVTAAVISIIVVLFRGEIKMSMETDALMPVLYLGIFSTTIAFLLQTSAQKFISETKAAIILSTESLFGMIFSVFILNEMITNKMVSGAIFILLAIIISETKLSFVKRNKTLREKHNG</sequence>
<name>A0A942TQ02_9BACI</name>
<feature type="transmembrane region" description="Helical" evidence="7">
    <location>
        <begin position="205"/>
        <end position="224"/>
    </location>
</feature>
<evidence type="ECO:0000256" key="6">
    <source>
        <dbReference type="ARBA" id="ARBA00023136"/>
    </source>
</evidence>
<reference evidence="9 10" key="1">
    <citation type="submission" date="2021-05" db="EMBL/GenBank/DDBJ databases">
        <title>Novel Bacillus species.</title>
        <authorList>
            <person name="Liu G."/>
        </authorList>
    </citation>
    <scope>NUCLEOTIDE SEQUENCE [LARGE SCALE GENOMIC DNA]</scope>
    <source>
        <strain evidence="9 10">FJAT-49732</strain>
    </source>
</reference>
<evidence type="ECO:0000313" key="10">
    <source>
        <dbReference type="Proteomes" id="UP000682713"/>
    </source>
</evidence>
<dbReference type="EMBL" id="JAGYPJ010000002">
    <property type="protein sequence ID" value="MBS4202380.1"/>
    <property type="molecule type" value="Genomic_DNA"/>
</dbReference>
<evidence type="ECO:0000256" key="7">
    <source>
        <dbReference type="SAM" id="Phobius"/>
    </source>
</evidence>
<dbReference type="Pfam" id="PF00892">
    <property type="entry name" value="EamA"/>
    <property type="match status" value="2"/>
</dbReference>
<dbReference type="RefSeq" id="WP_213113164.1">
    <property type="nucleotide sequence ID" value="NZ_JAGYPJ010000002.1"/>
</dbReference>
<keyword evidence="6 7" id="KW-0472">Membrane</keyword>
<feature type="transmembrane region" description="Helical" evidence="7">
    <location>
        <begin position="65"/>
        <end position="88"/>
    </location>
</feature>
<feature type="domain" description="EamA" evidence="8">
    <location>
        <begin position="144"/>
        <end position="276"/>
    </location>
</feature>
<feature type="transmembrane region" description="Helical" evidence="7">
    <location>
        <begin position="34"/>
        <end position="53"/>
    </location>
</feature>
<feature type="domain" description="EamA" evidence="8">
    <location>
        <begin position="5"/>
        <end position="135"/>
    </location>
</feature>
<feature type="transmembrane region" description="Helical" evidence="7">
    <location>
        <begin position="174"/>
        <end position="193"/>
    </location>
</feature>
<keyword evidence="3" id="KW-1003">Cell membrane</keyword>
<dbReference type="InterPro" id="IPR051258">
    <property type="entry name" value="Diverse_Substrate_Transporter"/>
</dbReference>
<dbReference type="SUPFAM" id="SSF103481">
    <property type="entry name" value="Multidrug resistance efflux transporter EmrE"/>
    <property type="match status" value="2"/>
</dbReference>
<comment type="caution">
    <text evidence="9">The sequence shown here is derived from an EMBL/GenBank/DDBJ whole genome shotgun (WGS) entry which is preliminary data.</text>
</comment>
<dbReference type="AlphaFoldDB" id="A0A942TQ02"/>
<evidence type="ECO:0000256" key="4">
    <source>
        <dbReference type="ARBA" id="ARBA00022692"/>
    </source>
</evidence>
<proteinExistence type="inferred from homology"/>
<comment type="subcellular location">
    <subcellularLocation>
        <location evidence="1">Cell membrane</location>
        <topology evidence="1">Multi-pass membrane protein</topology>
    </subcellularLocation>
</comment>
<feature type="transmembrane region" description="Helical" evidence="7">
    <location>
        <begin position="267"/>
        <end position="284"/>
    </location>
</feature>
<keyword evidence="5 7" id="KW-1133">Transmembrane helix</keyword>
<feature type="transmembrane region" description="Helical" evidence="7">
    <location>
        <begin position="94"/>
        <end position="112"/>
    </location>
</feature>
<feature type="transmembrane region" description="Helical" evidence="7">
    <location>
        <begin position="7"/>
        <end position="28"/>
    </location>
</feature>
<protein>
    <submittedName>
        <fullName evidence="9">DMT family transporter</fullName>
    </submittedName>
</protein>
<feature type="transmembrane region" description="Helical" evidence="7">
    <location>
        <begin position="144"/>
        <end position="162"/>
    </location>
</feature>
<evidence type="ECO:0000256" key="1">
    <source>
        <dbReference type="ARBA" id="ARBA00004651"/>
    </source>
</evidence>